<reference evidence="2 3" key="1">
    <citation type="submission" date="2019-08" db="EMBL/GenBank/DDBJ databases">
        <title>Deep-cultivation of Planctomycetes and their phenomic and genomic characterization uncovers novel biology.</title>
        <authorList>
            <person name="Wiegand S."/>
            <person name="Jogler M."/>
            <person name="Boedeker C."/>
            <person name="Pinto D."/>
            <person name="Vollmers J."/>
            <person name="Rivas-Marin E."/>
            <person name="Kohn T."/>
            <person name="Peeters S.H."/>
            <person name="Heuer A."/>
            <person name="Rast P."/>
            <person name="Oberbeckmann S."/>
            <person name="Bunk B."/>
            <person name="Jeske O."/>
            <person name="Meyerdierks A."/>
            <person name="Storesund J.E."/>
            <person name="Kallscheuer N."/>
            <person name="Luecker S."/>
            <person name="Lage O.M."/>
            <person name="Pohl T."/>
            <person name="Merkel B.J."/>
            <person name="Hornburger P."/>
            <person name="Mueller R.-W."/>
            <person name="Bruemmer F."/>
            <person name="Labrenz M."/>
            <person name="Spormann A.M."/>
            <person name="Op den Camp H."/>
            <person name="Overmann J."/>
            <person name="Amann R."/>
            <person name="Jetten M.S.M."/>
            <person name="Mascher T."/>
            <person name="Medema M.H."/>
            <person name="Devos D.P."/>
            <person name="Kaster A.-K."/>
            <person name="Ovreas L."/>
            <person name="Rohde M."/>
            <person name="Galperin M.Y."/>
            <person name="Jogler C."/>
        </authorList>
    </citation>
    <scope>NUCLEOTIDE SEQUENCE [LARGE SCALE GENOMIC DNA]</scope>
    <source>
        <strain evidence="2 3">FC18</strain>
    </source>
</reference>
<keyword evidence="3" id="KW-1185">Reference proteome</keyword>
<sequence length="623" mass="69959">MTLAAAAFWFALTPTESSTALAQRNPERPNIEDLLPETTVAFMQVADIRDLMEKTSESAGWQMLQDEEVAPLYERVVEEGRAAYGKVEDQVGMSLEEIQSLPSGEMVICAIAPRRKNLAYMFILEVGEDNEAVDKALGVLDNKLSEGGVEREDEELESGAPVQKIMINGNPWFKTQRDGLIIACSSDKVLNDFFLRWDGEEVKKVRPLSKNRKFITIMNRCRSKKDFPNDIRFFVDPISLYKSIGRGDIGAQTAIALFPAIGLDSILAAGGSLIFGDDEYETIMHGHLLLSSPRKGITKMISLKPGDYEPENWMPSDAFFYTTTSWDIPQMFQELRGIFDLAIEEGTFDNFIAENIDARLEMSLEEDILSQFSGRISVTQLSVDPGKLNSASWLVGLGLNDVDAAMEVADKIVAVLNENGNTGIEKSEYEGFTYWAVSESAIEERAEARRKRRAERNERRGNEDDSESRQQLEATIRMPRPNVSVIGTSLVFTDSIEAMERAVATFKGEVEPLNNDEEFVKMADQMTRLLGTDMPVALSYSQPKHQLQPMLDYANSDSTRSLLASQSEDNEFFKVVKGVLDDHELPSMDVLSKYMSPQGWFMTSDDTGYHMLWFQERLDLGDE</sequence>
<evidence type="ECO:0000313" key="2">
    <source>
        <dbReference type="EMBL" id="QEG22754.1"/>
    </source>
</evidence>
<organism evidence="2 3">
    <name type="scientific">Mariniblastus fucicola</name>
    <dbReference type="NCBI Taxonomy" id="980251"/>
    <lineage>
        <taxon>Bacteria</taxon>
        <taxon>Pseudomonadati</taxon>
        <taxon>Planctomycetota</taxon>
        <taxon>Planctomycetia</taxon>
        <taxon>Pirellulales</taxon>
        <taxon>Pirellulaceae</taxon>
        <taxon>Mariniblastus</taxon>
    </lineage>
</organism>
<name>A0A5B9P8R7_9BACT</name>
<dbReference type="EMBL" id="CP042912">
    <property type="protein sequence ID" value="QEG22754.1"/>
    <property type="molecule type" value="Genomic_DNA"/>
</dbReference>
<dbReference type="AlphaFoldDB" id="A0A5B9P8R7"/>
<accession>A0A5B9P8R7</accession>
<evidence type="ECO:0008006" key="4">
    <source>
        <dbReference type="Google" id="ProtNLM"/>
    </source>
</evidence>
<dbReference type="Proteomes" id="UP000322214">
    <property type="component" value="Chromosome"/>
</dbReference>
<evidence type="ECO:0000313" key="3">
    <source>
        <dbReference type="Proteomes" id="UP000322214"/>
    </source>
</evidence>
<gene>
    <name evidence="2" type="ORF">MFFC18_26370</name>
</gene>
<protein>
    <recommendedName>
        <fullName evidence="4">DUF3352 domain-containing protein</fullName>
    </recommendedName>
</protein>
<dbReference type="KEGG" id="mff:MFFC18_26370"/>
<evidence type="ECO:0000256" key="1">
    <source>
        <dbReference type="SAM" id="MobiDB-lite"/>
    </source>
</evidence>
<feature type="region of interest" description="Disordered" evidence="1">
    <location>
        <begin position="453"/>
        <end position="473"/>
    </location>
</feature>
<proteinExistence type="predicted"/>
<feature type="compositionally biased region" description="Basic and acidic residues" evidence="1">
    <location>
        <begin position="455"/>
        <end position="470"/>
    </location>
</feature>
<dbReference type="OrthoDB" id="253793at2"/>
<dbReference type="RefSeq" id="WP_075084534.1">
    <property type="nucleotide sequence ID" value="NZ_CP042912.1"/>
</dbReference>